<feature type="region of interest" description="Disordered" evidence="6">
    <location>
        <begin position="30"/>
        <end position="49"/>
    </location>
</feature>
<evidence type="ECO:0000313" key="11">
    <source>
        <dbReference type="Proteomes" id="UP000187425"/>
    </source>
</evidence>
<dbReference type="PANTHER" id="PTHR43649">
    <property type="entry name" value="ARABINOSE-BINDING PROTEIN-RELATED"/>
    <property type="match status" value="1"/>
</dbReference>
<organism evidence="9 11">
    <name type="scientific">Paenibacillus odorifer</name>
    <dbReference type="NCBI Taxonomy" id="189426"/>
    <lineage>
        <taxon>Bacteria</taxon>
        <taxon>Bacillati</taxon>
        <taxon>Bacillota</taxon>
        <taxon>Bacilli</taxon>
        <taxon>Bacillales</taxon>
        <taxon>Paenibacillaceae</taxon>
        <taxon>Paenibacillus</taxon>
    </lineage>
</organism>
<evidence type="ECO:0000313" key="9">
    <source>
        <dbReference type="EMBL" id="OME73369.1"/>
    </source>
</evidence>
<evidence type="ECO:0000256" key="2">
    <source>
        <dbReference type="ARBA" id="ARBA00022729"/>
    </source>
</evidence>
<accession>A0A1R0ZM85</accession>
<feature type="compositionally biased region" description="Polar residues" evidence="6">
    <location>
        <begin position="30"/>
        <end position="46"/>
    </location>
</feature>
<proteinExistence type="predicted"/>
<gene>
    <name evidence="8" type="ORF">BSK51_17745</name>
    <name evidence="9" type="ORF">BSK65_06210</name>
</gene>
<evidence type="ECO:0008006" key="12">
    <source>
        <dbReference type="Google" id="ProtNLM"/>
    </source>
</evidence>
<evidence type="ECO:0000256" key="3">
    <source>
        <dbReference type="ARBA" id="ARBA00023136"/>
    </source>
</evidence>
<reference evidence="9 11" key="1">
    <citation type="submission" date="2016-11" db="EMBL/GenBank/DDBJ databases">
        <title>Paenibacillus species isolates.</title>
        <authorList>
            <person name="Beno S.M."/>
        </authorList>
    </citation>
    <scope>NUCLEOTIDE SEQUENCE [LARGE SCALE GENOMIC DNA]</scope>
    <source>
        <strain evidence="9 11">FSL H7-0443</strain>
        <strain evidence="8 10">FSL R5-0923</strain>
    </source>
</reference>
<evidence type="ECO:0000313" key="8">
    <source>
        <dbReference type="EMBL" id="OMD50148.1"/>
    </source>
</evidence>
<keyword evidence="1" id="KW-1003">Cell membrane</keyword>
<evidence type="ECO:0000256" key="7">
    <source>
        <dbReference type="SAM" id="SignalP"/>
    </source>
</evidence>
<dbReference type="AlphaFoldDB" id="A0A1R0ZM85"/>
<evidence type="ECO:0000256" key="4">
    <source>
        <dbReference type="ARBA" id="ARBA00023139"/>
    </source>
</evidence>
<dbReference type="SUPFAM" id="SSF53850">
    <property type="entry name" value="Periplasmic binding protein-like II"/>
    <property type="match status" value="1"/>
</dbReference>
<evidence type="ECO:0000256" key="1">
    <source>
        <dbReference type="ARBA" id="ARBA00022475"/>
    </source>
</evidence>
<feature type="signal peptide" evidence="7">
    <location>
        <begin position="1"/>
        <end position="32"/>
    </location>
</feature>
<dbReference type="PROSITE" id="PS51257">
    <property type="entry name" value="PROKAR_LIPOPROTEIN"/>
    <property type="match status" value="1"/>
</dbReference>
<dbReference type="RefSeq" id="WP_076283715.1">
    <property type="nucleotide sequence ID" value="NZ_MPTD01000011.1"/>
</dbReference>
<sequence>MRRGKKRFGFGAVVVALSLLASGCGTSGGNNAAENGKNSQPPSTAASGEAIDWNTVKADIRFVYPGTSEAEKELAEQFKARMKEKYPNVNIEYMYLSWADMEKKLSVMLNSGDVPDLTQTQDITNLVRLNGLEDLTPYFEQEGEHLKKDDFLPGTMEYAQEDGKLYAVPNLANSFTMIVNEKMLNEAGMKLEDLQTWEDVEKAAKAMTKDGKYGFGYPLGTARFAFRVPFTAAYSNNLLLSDTSAESKNKYLETLQHFKNLEPYQPKAHLTWGYPEMFRAYSNGEVGMIAAGTFFTANVYSINPDIVNVSRTIAYPKGPSGTSAKAPVSNVGIAMFKDSKNKEVAWRLIQEWSSQEFNSTAASVVNVTAIKSTSLDEIIKKSEKIYPKAIEGHKTMLNDFSKLLDESGVPMDKIPGQSEMEVIVQEQMAKLLNNKVTVEEAYASIKDGIDKIKAKLE</sequence>
<dbReference type="Proteomes" id="UP000187313">
    <property type="component" value="Unassembled WGS sequence"/>
</dbReference>
<name>A0A1R0ZM85_9BACL</name>
<evidence type="ECO:0000313" key="10">
    <source>
        <dbReference type="Proteomes" id="UP000187313"/>
    </source>
</evidence>
<keyword evidence="3" id="KW-0472">Membrane</keyword>
<dbReference type="PANTHER" id="PTHR43649:SF33">
    <property type="entry name" value="POLYGALACTURONAN_RHAMNOGALACTURONAN-BINDING PROTEIN YTCQ"/>
    <property type="match status" value="1"/>
</dbReference>
<dbReference type="EMBL" id="MPTD01000011">
    <property type="protein sequence ID" value="OMD50148.1"/>
    <property type="molecule type" value="Genomic_DNA"/>
</dbReference>
<keyword evidence="10" id="KW-1185">Reference proteome</keyword>
<protein>
    <recommendedName>
        <fullName evidence="12">ABC transporter substrate-binding protein</fullName>
    </recommendedName>
</protein>
<dbReference type="Pfam" id="PF01547">
    <property type="entry name" value="SBP_bac_1"/>
    <property type="match status" value="1"/>
</dbReference>
<dbReference type="Gene3D" id="3.40.190.10">
    <property type="entry name" value="Periplasmic binding protein-like II"/>
    <property type="match status" value="1"/>
</dbReference>
<dbReference type="OrthoDB" id="2510110at2"/>
<keyword evidence="2 7" id="KW-0732">Signal</keyword>
<dbReference type="InterPro" id="IPR050490">
    <property type="entry name" value="Bact_solute-bd_prot1"/>
</dbReference>
<keyword evidence="4" id="KW-0564">Palmitate</keyword>
<comment type="caution">
    <text evidence="9">The sequence shown here is derived from an EMBL/GenBank/DDBJ whole genome shotgun (WGS) entry which is preliminary data.</text>
</comment>
<feature type="chain" id="PRO_5012232490" description="ABC transporter substrate-binding protein" evidence="7">
    <location>
        <begin position="33"/>
        <end position="457"/>
    </location>
</feature>
<dbReference type="Proteomes" id="UP000187425">
    <property type="component" value="Unassembled WGS sequence"/>
</dbReference>
<evidence type="ECO:0000256" key="6">
    <source>
        <dbReference type="SAM" id="MobiDB-lite"/>
    </source>
</evidence>
<dbReference type="InterPro" id="IPR006059">
    <property type="entry name" value="SBP"/>
</dbReference>
<dbReference type="EMBL" id="MPTW01000002">
    <property type="protein sequence ID" value="OME73369.1"/>
    <property type="molecule type" value="Genomic_DNA"/>
</dbReference>
<keyword evidence="5" id="KW-0449">Lipoprotein</keyword>
<evidence type="ECO:0000256" key="5">
    <source>
        <dbReference type="ARBA" id="ARBA00023288"/>
    </source>
</evidence>